<dbReference type="EMBL" id="CP005077">
    <property type="protein sequence ID" value="AGM25440.1"/>
    <property type="molecule type" value="Genomic_DNA"/>
</dbReference>
<organism evidence="2 3">
    <name type="scientific">Spiroplasma chrysopicola DF-1</name>
    <dbReference type="NCBI Taxonomy" id="1276227"/>
    <lineage>
        <taxon>Bacteria</taxon>
        <taxon>Bacillati</taxon>
        <taxon>Mycoplasmatota</taxon>
        <taxon>Mollicutes</taxon>
        <taxon>Entomoplasmatales</taxon>
        <taxon>Spiroplasmataceae</taxon>
        <taxon>Spiroplasma</taxon>
    </lineage>
</organism>
<reference evidence="2 3" key="1">
    <citation type="journal article" date="2013" name="Genome Biol. Evol.">
        <title>Complete genomes of two dipteran-associated spiroplasmas provided insights into the origin, dynamics, and impacts of viral invasion in spiroplasma.</title>
        <authorList>
            <person name="Ku C."/>
            <person name="Lo W.S."/>
            <person name="Chen L.L."/>
            <person name="Kuo C.H."/>
        </authorList>
    </citation>
    <scope>NUCLEOTIDE SEQUENCE [LARGE SCALE GENOMIC DNA]</scope>
    <source>
        <strain evidence="2 3">DF-1</strain>
    </source>
</reference>
<evidence type="ECO:0000313" key="3">
    <source>
        <dbReference type="Proteomes" id="UP000013964"/>
    </source>
</evidence>
<gene>
    <name evidence="2" type="ORF">SCHRY_v1c08670</name>
</gene>
<protein>
    <submittedName>
        <fullName evidence="2">Uncharacterized protein</fullName>
    </submittedName>
</protein>
<sequence>MSNDKKQEVESFYNHDGTFFDHPNQPESKEQKVEVKQQPQEKPVQEPKKPTFFTGLSEVISPLYGKKAKEPNQRDAVGYDQIAKTEINLASSSIQKIIDQQIDEKKNNFVKPTNLSSAQLDDQVDNLVKTKLSENLRQSNINPDGKNNDEKFYRINKLSEQAAKTESFLFRPRKNGENIFGERTAELTLELENIKEKIRNTNPRSNFSSNYEQTAMFGGIEEQKEINRQIQDAINNVYQVEDDFSEDMPLSERRKKIESNSIHASSMRLQKIKNLQNHNLQDQFLRRPKTISQSSLDYHKMLQKLRDQNPDEESRKVSKYYANNNLYLERMIKLEEENFEQANNSRKERIHEEANQVKDNNSNKSR</sequence>
<dbReference type="STRING" id="1276227.SCHRY_v1c08670"/>
<feature type="region of interest" description="Disordered" evidence="1">
    <location>
        <begin position="339"/>
        <end position="366"/>
    </location>
</feature>
<dbReference type="KEGG" id="scr:SCHRY_v1c08670"/>
<dbReference type="PATRIC" id="fig|1276227.3.peg.874"/>
<proteinExistence type="predicted"/>
<dbReference type="HOGENOM" id="CLU_821129_0_0_14"/>
<name>R4UGZ6_9MOLU</name>
<dbReference type="Proteomes" id="UP000013964">
    <property type="component" value="Chromosome"/>
</dbReference>
<evidence type="ECO:0000313" key="2">
    <source>
        <dbReference type="EMBL" id="AGM25440.1"/>
    </source>
</evidence>
<dbReference type="RefSeq" id="WP_016339261.1">
    <property type="nucleotide sequence ID" value="NC_021280.1"/>
</dbReference>
<dbReference type="AlphaFoldDB" id="R4UGZ6"/>
<accession>R4UGZ6</accession>
<feature type="compositionally biased region" description="Basic and acidic residues" evidence="1">
    <location>
        <begin position="345"/>
        <end position="356"/>
    </location>
</feature>
<keyword evidence="3" id="KW-1185">Reference proteome</keyword>
<feature type="compositionally biased region" description="Polar residues" evidence="1">
    <location>
        <begin position="357"/>
        <end position="366"/>
    </location>
</feature>
<feature type="region of interest" description="Disordered" evidence="1">
    <location>
        <begin position="1"/>
        <end position="52"/>
    </location>
</feature>
<dbReference type="OrthoDB" id="388053at2"/>
<evidence type="ECO:0000256" key="1">
    <source>
        <dbReference type="SAM" id="MobiDB-lite"/>
    </source>
</evidence>